<sequence length="416" mass="48302">RLKDNHEELFNGRIEAPNKTYILENLFKGYDKRVRPYYREKPVDVTLYAVIDSFHDIKEEQMEYKVEVVLKENWKDPRLAYGNASWFVRLKGNTLAKVWYPDTMIENSRKHEVDDKTRTAYLFGDGTIFMSEWIKGTLSSHMEFHSYPMDVQTLRIQFAAYSYDDNQVMYRWSKVSLTEKDMTEFYVVKETLRLEATSFITGTHTAAIAEFQIRRRLQYYIMEFYFPCTVCTIASWIQFWMDVTAIGDRAGLGITTVLTEIFLLQFSSQGMPKVSYMKAAELYVVVSFAFIFMALLESALAFKASYWSFKRNEQGKEREEKGDKEHSNGTQFHPTVPKSPRLQNTDSLICHQRVNTSSELILQELSETESSQSMEDRSSMASSATSNLGLQIDIGARVVFPLTYAGFVIGYFYTLI</sequence>
<organism evidence="15 16">
    <name type="scientific">Porites lobata</name>
    <dbReference type="NCBI Taxonomy" id="104759"/>
    <lineage>
        <taxon>Eukaryota</taxon>
        <taxon>Metazoa</taxon>
        <taxon>Cnidaria</taxon>
        <taxon>Anthozoa</taxon>
        <taxon>Hexacorallia</taxon>
        <taxon>Scleractinia</taxon>
        <taxon>Fungiina</taxon>
        <taxon>Poritidae</taxon>
        <taxon>Porites</taxon>
    </lineage>
</organism>
<evidence type="ECO:0000256" key="2">
    <source>
        <dbReference type="ARBA" id="ARBA00004236"/>
    </source>
</evidence>
<protein>
    <submittedName>
        <fullName evidence="15">Uncharacterized protein</fullName>
    </submittedName>
</protein>
<dbReference type="EMBL" id="CALNXK010000184">
    <property type="protein sequence ID" value="CAH3173778.1"/>
    <property type="molecule type" value="Genomic_DNA"/>
</dbReference>
<name>A0ABN8R315_9CNID</name>
<dbReference type="PANTHER" id="PTHR18945">
    <property type="entry name" value="NEUROTRANSMITTER GATED ION CHANNEL"/>
    <property type="match status" value="1"/>
</dbReference>
<evidence type="ECO:0000256" key="7">
    <source>
        <dbReference type="ARBA" id="ARBA00022989"/>
    </source>
</evidence>
<comment type="subcellular location">
    <subcellularLocation>
        <location evidence="2">Cell membrane</location>
    </subcellularLocation>
    <subcellularLocation>
        <location evidence="1">Membrane</location>
        <topology evidence="1">Multi-pass membrane protein</topology>
    </subcellularLocation>
</comment>
<evidence type="ECO:0000256" key="3">
    <source>
        <dbReference type="ARBA" id="ARBA00022448"/>
    </source>
</evidence>
<dbReference type="Pfam" id="PF02931">
    <property type="entry name" value="Neur_chan_LBD"/>
    <property type="match status" value="1"/>
</dbReference>
<feature type="non-terminal residue" evidence="15">
    <location>
        <position position="1"/>
    </location>
</feature>
<evidence type="ECO:0000256" key="8">
    <source>
        <dbReference type="ARBA" id="ARBA00023065"/>
    </source>
</evidence>
<dbReference type="Gene3D" id="2.70.170.10">
    <property type="entry name" value="Neurotransmitter-gated ion-channel ligand-binding domain"/>
    <property type="match status" value="1"/>
</dbReference>
<evidence type="ECO:0000256" key="5">
    <source>
        <dbReference type="ARBA" id="ARBA00022692"/>
    </source>
</evidence>
<feature type="compositionally biased region" description="Basic and acidic residues" evidence="11">
    <location>
        <begin position="317"/>
        <end position="327"/>
    </location>
</feature>
<keyword evidence="9 12" id="KW-0472">Membrane</keyword>
<keyword evidence="7 12" id="KW-1133">Transmembrane helix</keyword>
<dbReference type="PRINTS" id="PR00252">
    <property type="entry name" value="NRIONCHANNEL"/>
</dbReference>
<keyword evidence="16" id="KW-1185">Reference proteome</keyword>
<accession>A0ABN8R315</accession>
<evidence type="ECO:0000259" key="13">
    <source>
        <dbReference type="Pfam" id="PF02931"/>
    </source>
</evidence>
<dbReference type="InterPro" id="IPR036719">
    <property type="entry name" value="Neuro-gated_channel_TM_sf"/>
</dbReference>
<dbReference type="InterPro" id="IPR006028">
    <property type="entry name" value="GABAA/Glycine_rcpt"/>
</dbReference>
<evidence type="ECO:0000256" key="12">
    <source>
        <dbReference type="SAM" id="Phobius"/>
    </source>
</evidence>
<gene>
    <name evidence="15" type="ORF">PLOB_00014347</name>
</gene>
<dbReference type="Gene3D" id="1.20.58.390">
    <property type="entry name" value="Neurotransmitter-gated ion-channel transmembrane domain"/>
    <property type="match status" value="1"/>
</dbReference>
<keyword evidence="6" id="KW-0732">Signal</keyword>
<evidence type="ECO:0000313" key="15">
    <source>
        <dbReference type="EMBL" id="CAH3173778.1"/>
    </source>
</evidence>
<dbReference type="PRINTS" id="PR00253">
    <property type="entry name" value="GABAARECEPTR"/>
</dbReference>
<keyword evidence="5 12" id="KW-0812">Transmembrane</keyword>
<feature type="transmembrane region" description="Helical" evidence="12">
    <location>
        <begin position="394"/>
        <end position="413"/>
    </location>
</feature>
<dbReference type="InterPro" id="IPR006201">
    <property type="entry name" value="Neur_channel"/>
</dbReference>
<evidence type="ECO:0000256" key="9">
    <source>
        <dbReference type="ARBA" id="ARBA00023136"/>
    </source>
</evidence>
<dbReference type="InterPro" id="IPR038050">
    <property type="entry name" value="Neuro_actylchol_rec"/>
</dbReference>
<feature type="region of interest" description="Disordered" evidence="11">
    <location>
        <begin position="317"/>
        <end position="342"/>
    </location>
</feature>
<evidence type="ECO:0000256" key="1">
    <source>
        <dbReference type="ARBA" id="ARBA00004141"/>
    </source>
</evidence>
<feature type="transmembrane region" description="Helical" evidence="12">
    <location>
        <begin position="224"/>
        <end position="241"/>
    </location>
</feature>
<dbReference type="SUPFAM" id="SSF90112">
    <property type="entry name" value="Neurotransmitter-gated ion-channel transmembrane pore"/>
    <property type="match status" value="1"/>
</dbReference>
<feature type="transmembrane region" description="Helical" evidence="12">
    <location>
        <begin position="282"/>
        <end position="302"/>
    </location>
</feature>
<dbReference type="Proteomes" id="UP001159405">
    <property type="component" value="Unassembled WGS sequence"/>
</dbReference>
<keyword evidence="10" id="KW-0407">Ion channel</keyword>
<feature type="domain" description="Neurotransmitter-gated ion-channel transmembrane" evidence="14">
    <location>
        <begin position="225"/>
        <end position="303"/>
    </location>
</feature>
<proteinExistence type="predicted"/>
<evidence type="ECO:0000256" key="6">
    <source>
        <dbReference type="ARBA" id="ARBA00022729"/>
    </source>
</evidence>
<dbReference type="InterPro" id="IPR006202">
    <property type="entry name" value="Neur_chan_lig-bd"/>
</dbReference>
<keyword evidence="4" id="KW-1003">Cell membrane</keyword>
<dbReference type="InterPro" id="IPR006029">
    <property type="entry name" value="Neurotrans-gated_channel_TM"/>
</dbReference>
<comment type="caution">
    <text evidence="15">The sequence shown here is derived from an EMBL/GenBank/DDBJ whole genome shotgun (WGS) entry which is preliminary data.</text>
</comment>
<reference evidence="15 16" key="1">
    <citation type="submission" date="2022-05" db="EMBL/GenBank/DDBJ databases">
        <authorList>
            <consortium name="Genoscope - CEA"/>
            <person name="William W."/>
        </authorList>
    </citation>
    <scope>NUCLEOTIDE SEQUENCE [LARGE SCALE GENOMIC DNA]</scope>
</reference>
<dbReference type="SUPFAM" id="SSF63712">
    <property type="entry name" value="Nicotinic receptor ligand binding domain-like"/>
    <property type="match status" value="1"/>
</dbReference>
<dbReference type="Pfam" id="PF02932">
    <property type="entry name" value="Neur_chan_memb"/>
    <property type="match status" value="1"/>
</dbReference>
<keyword evidence="8" id="KW-0406">Ion transport</keyword>
<feature type="domain" description="Neurotransmitter-gated ion-channel ligand-binding" evidence="13">
    <location>
        <begin position="21"/>
        <end position="216"/>
    </location>
</feature>
<evidence type="ECO:0000256" key="10">
    <source>
        <dbReference type="ARBA" id="ARBA00023303"/>
    </source>
</evidence>
<keyword evidence="3" id="KW-0813">Transport</keyword>
<dbReference type="CDD" id="cd19049">
    <property type="entry name" value="LGIC_TM_anion"/>
    <property type="match status" value="1"/>
</dbReference>
<evidence type="ECO:0000256" key="11">
    <source>
        <dbReference type="SAM" id="MobiDB-lite"/>
    </source>
</evidence>
<dbReference type="InterPro" id="IPR036734">
    <property type="entry name" value="Neur_chan_lig-bd_sf"/>
</dbReference>
<evidence type="ECO:0000256" key="4">
    <source>
        <dbReference type="ARBA" id="ARBA00022475"/>
    </source>
</evidence>
<evidence type="ECO:0000313" key="16">
    <source>
        <dbReference type="Proteomes" id="UP001159405"/>
    </source>
</evidence>
<evidence type="ECO:0000259" key="14">
    <source>
        <dbReference type="Pfam" id="PF02932"/>
    </source>
</evidence>